<evidence type="ECO:0000256" key="5">
    <source>
        <dbReference type="ARBA" id="ARBA00022867"/>
    </source>
</evidence>
<dbReference type="GO" id="GO:0042417">
    <property type="term" value="P:dopamine metabolic process"/>
    <property type="evidence" value="ECO:0007669"/>
    <property type="project" value="TreeGrafter"/>
</dbReference>
<keyword evidence="9" id="KW-1185">Reference proteome</keyword>
<keyword evidence="4" id="KW-0949">S-adenosyl-L-methionine</keyword>
<evidence type="ECO:0000256" key="1">
    <source>
        <dbReference type="ARBA" id="ARBA00012880"/>
    </source>
</evidence>
<dbReference type="InterPro" id="IPR002935">
    <property type="entry name" value="SAM_O-MeTrfase"/>
</dbReference>
<evidence type="ECO:0000313" key="9">
    <source>
        <dbReference type="Proteomes" id="UP000261520"/>
    </source>
</evidence>
<dbReference type="SUPFAM" id="SSF53335">
    <property type="entry name" value="S-adenosyl-L-methionine-dependent methyltransferases"/>
    <property type="match status" value="1"/>
</dbReference>
<evidence type="ECO:0000256" key="6">
    <source>
        <dbReference type="ARBA" id="ARBA00022939"/>
    </source>
</evidence>
<keyword evidence="3" id="KW-0808">Transferase</keyword>
<dbReference type="GO" id="GO:0016206">
    <property type="term" value="F:catechol O-methyltransferase activity"/>
    <property type="evidence" value="ECO:0007669"/>
    <property type="project" value="UniProtKB-EC"/>
</dbReference>
<accession>A0A3B4B873</accession>
<comment type="similarity">
    <text evidence="7">Belongs to the class I-like SAM-binding methyltransferase superfamily. Cation-dependent O-methyltransferase family.</text>
</comment>
<dbReference type="GO" id="GO:0032502">
    <property type="term" value="P:developmental process"/>
    <property type="evidence" value="ECO:0007669"/>
    <property type="project" value="TreeGrafter"/>
</dbReference>
<keyword evidence="2" id="KW-0489">Methyltransferase</keyword>
<dbReference type="PANTHER" id="PTHR43836:SF3">
    <property type="entry name" value="CATECHOL O-METHYLTRANSFERASE"/>
    <property type="match status" value="1"/>
</dbReference>
<organism evidence="8 9">
    <name type="scientific">Periophthalmus magnuspinnatus</name>
    <dbReference type="NCBI Taxonomy" id="409849"/>
    <lineage>
        <taxon>Eukaryota</taxon>
        <taxon>Metazoa</taxon>
        <taxon>Chordata</taxon>
        <taxon>Craniata</taxon>
        <taxon>Vertebrata</taxon>
        <taxon>Euteleostomi</taxon>
        <taxon>Actinopterygii</taxon>
        <taxon>Neopterygii</taxon>
        <taxon>Teleostei</taxon>
        <taxon>Neoteleostei</taxon>
        <taxon>Acanthomorphata</taxon>
        <taxon>Gobiaria</taxon>
        <taxon>Gobiiformes</taxon>
        <taxon>Gobioidei</taxon>
        <taxon>Gobiidae</taxon>
        <taxon>Oxudercinae</taxon>
        <taxon>Periophthalmus</taxon>
    </lineage>
</organism>
<dbReference type="PROSITE" id="PS51682">
    <property type="entry name" value="SAM_OMT_I"/>
    <property type="match status" value="1"/>
</dbReference>
<sequence>IVFSKHYRGRVVSLCRRAQAWTLWLVKQEVCPRSVHAFVFCQCTHGKVDSVLETYDLYHSMYPSLSIGAQIGAQLDEVVRRVQPSMALELGMHCGYSSMRMLRLLLSGGRLITVEQDPQTADYGEELILVAGFKHHQFEVLTSSSSDAIPLLPERMGSHEEGFGLVLMDHDPAQYLTDLQSLEREDLLRSEGCSIVLIYRKRGAGRDIREYIQTREHCYCIKNDMQFMVECGHIVVFC</sequence>
<reference evidence="8" key="1">
    <citation type="submission" date="2025-08" db="UniProtKB">
        <authorList>
            <consortium name="Ensembl"/>
        </authorList>
    </citation>
    <scope>IDENTIFICATION</scope>
</reference>
<evidence type="ECO:0000256" key="2">
    <source>
        <dbReference type="ARBA" id="ARBA00022603"/>
    </source>
</evidence>
<reference evidence="8" key="2">
    <citation type="submission" date="2025-09" db="UniProtKB">
        <authorList>
            <consortium name="Ensembl"/>
        </authorList>
    </citation>
    <scope>IDENTIFICATION</scope>
</reference>
<evidence type="ECO:0000256" key="7">
    <source>
        <dbReference type="ARBA" id="ARBA00023453"/>
    </source>
</evidence>
<dbReference type="Pfam" id="PF01596">
    <property type="entry name" value="Methyltransf_3"/>
    <property type="match status" value="1"/>
</dbReference>
<dbReference type="GO" id="GO:0042424">
    <property type="term" value="P:catecholamine catabolic process"/>
    <property type="evidence" value="ECO:0007669"/>
    <property type="project" value="TreeGrafter"/>
</dbReference>
<dbReference type="AlphaFoldDB" id="A0A3B4B873"/>
<keyword evidence="5" id="KW-0531">Neurotransmitter degradation</keyword>
<dbReference type="InterPro" id="IPR029063">
    <property type="entry name" value="SAM-dependent_MTases_sf"/>
</dbReference>
<evidence type="ECO:0000256" key="4">
    <source>
        <dbReference type="ARBA" id="ARBA00022691"/>
    </source>
</evidence>
<dbReference type="EC" id="2.1.1.6" evidence="1"/>
<dbReference type="Gene3D" id="3.40.50.150">
    <property type="entry name" value="Vaccinia Virus protein VP39"/>
    <property type="match status" value="1"/>
</dbReference>
<evidence type="ECO:0000313" key="8">
    <source>
        <dbReference type="Ensembl" id="ENSPMGP00000025902.1"/>
    </source>
</evidence>
<dbReference type="PANTHER" id="PTHR43836">
    <property type="entry name" value="CATECHOL O-METHYLTRANSFERASE 1-RELATED"/>
    <property type="match status" value="1"/>
</dbReference>
<evidence type="ECO:0000256" key="3">
    <source>
        <dbReference type="ARBA" id="ARBA00022679"/>
    </source>
</evidence>
<name>A0A3B4B873_9GOBI</name>
<keyword evidence="6" id="KW-0128">Catecholamine metabolism</keyword>
<dbReference type="GO" id="GO:0032259">
    <property type="term" value="P:methylation"/>
    <property type="evidence" value="ECO:0007669"/>
    <property type="project" value="UniProtKB-KW"/>
</dbReference>
<dbReference type="Proteomes" id="UP000261520">
    <property type="component" value="Unplaced"/>
</dbReference>
<dbReference type="Ensembl" id="ENSPMGT00000027585.1">
    <property type="protein sequence ID" value="ENSPMGP00000025902.1"/>
    <property type="gene ID" value="ENSPMGG00000020879.1"/>
</dbReference>
<proteinExistence type="inferred from homology"/>
<protein>
    <recommendedName>
        <fullName evidence="1">catechol O-methyltransferase</fullName>
        <ecNumber evidence="1">2.1.1.6</ecNumber>
    </recommendedName>
</protein>